<keyword evidence="2" id="KW-1185">Reference proteome</keyword>
<dbReference type="AlphaFoldDB" id="A0A834WM09"/>
<dbReference type="Proteomes" id="UP000634136">
    <property type="component" value="Unassembled WGS sequence"/>
</dbReference>
<sequence>MADLRCDDACGCTTPCPGDTTCRFGKCAGAGEVEKRKAVDQSTQRVHAESTVGAIHALVLRQSPLDLPANVPELVPVLPAAPDHSLLFVFIYLSITFSLFSSSN</sequence>
<dbReference type="EMBL" id="JAAIUW010000006">
    <property type="protein sequence ID" value="KAF7825858.1"/>
    <property type="molecule type" value="Genomic_DNA"/>
</dbReference>
<evidence type="ECO:0000313" key="1">
    <source>
        <dbReference type="EMBL" id="KAF7825858.1"/>
    </source>
</evidence>
<proteinExistence type="predicted"/>
<organism evidence="1 2">
    <name type="scientific">Senna tora</name>
    <dbReference type="NCBI Taxonomy" id="362788"/>
    <lineage>
        <taxon>Eukaryota</taxon>
        <taxon>Viridiplantae</taxon>
        <taxon>Streptophyta</taxon>
        <taxon>Embryophyta</taxon>
        <taxon>Tracheophyta</taxon>
        <taxon>Spermatophyta</taxon>
        <taxon>Magnoliopsida</taxon>
        <taxon>eudicotyledons</taxon>
        <taxon>Gunneridae</taxon>
        <taxon>Pentapetalae</taxon>
        <taxon>rosids</taxon>
        <taxon>fabids</taxon>
        <taxon>Fabales</taxon>
        <taxon>Fabaceae</taxon>
        <taxon>Caesalpinioideae</taxon>
        <taxon>Cassia clade</taxon>
        <taxon>Senna</taxon>
    </lineage>
</organism>
<gene>
    <name evidence="1" type="ORF">G2W53_017022</name>
</gene>
<evidence type="ECO:0000313" key="2">
    <source>
        <dbReference type="Proteomes" id="UP000634136"/>
    </source>
</evidence>
<name>A0A834WM09_9FABA</name>
<accession>A0A834WM09</accession>
<reference evidence="1" key="1">
    <citation type="submission" date="2020-09" db="EMBL/GenBank/DDBJ databases">
        <title>Genome-Enabled Discovery of Anthraquinone Biosynthesis in Senna tora.</title>
        <authorList>
            <person name="Kang S.-H."/>
            <person name="Pandey R.P."/>
            <person name="Lee C.-M."/>
            <person name="Sim J.-S."/>
            <person name="Jeong J.-T."/>
            <person name="Choi B.-S."/>
            <person name="Jung M."/>
            <person name="Ginzburg D."/>
            <person name="Zhao K."/>
            <person name="Won S.Y."/>
            <person name="Oh T.-J."/>
            <person name="Yu Y."/>
            <person name="Kim N.-H."/>
            <person name="Lee O.R."/>
            <person name="Lee T.-H."/>
            <person name="Bashyal P."/>
            <person name="Kim T.-S."/>
            <person name="Lee W.-H."/>
            <person name="Kawkins C."/>
            <person name="Kim C.-K."/>
            <person name="Kim J.S."/>
            <person name="Ahn B.O."/>
            <person name="Rhee S.Y."/>
            <person name="Sohng J.K."/>
        </authorList>
    </citation>
    <scope>NUCLEOTIDE SEQUENCE</scope>
    <source>
        <tissue evidence="1">Leaf</tissue>
    </source>
</reference>
<comment type="caution">
    <text evidence="1">The sequence shown here is derived from an EMBL/GenBank/DDBJ whole genome shotgun (WGS) entry which is preliminary data.</text>
</comment>
<protein>
    <submittedName>
        <fullName evidence="1">Metallothionein-like protein 4B</fullName>
    </submittedName>
</protein>